<protein>
    <submittedName>
        <fullName evidence="1">Uncharacterized protein</fullName>
    </submittedName>
</protein>
<dbReference type="Proteomes" id="UP000466681">
    <property type="component" value="Chromosome"/>
</dbReference>
<dbReference type="KEGG" id="mmor:MMOR_47650"/>
<keyword evidence="2" id="KW-1185">Reference proteome</keyword>
<evidence type="ECO:0000313" key="1">
    <source>
        <dbReference type="EMBL" id="BBX03829.1"/>
    </source>
</evidence>
<organism evidence="1 2">
    <name type="scientific">Mycolicibacterium moriokaense</name>
    <dbReference type="NCBI Taxonomy" id="39691"/>
    <lineage>
        <taxon>Bacteria</taxon>
        <taxon>Bacillati</taxon>
        <taxon>Actinomycetota</taxon>
        <taxon>Actinomycetes</taxon>
        <taxon>Mycobacteriales</taxon>
        <taxon>Mycobacteriaceae</taxon>
        <taxon>Mycolicibacterium</taxon>
    </lineage>
</organism>
<evidence type="ECO:0000313" key="2">
    <source>
        <dbReference type="Proteomes" id="UP000466681"/>
    </source>
</evidence>
<proteinExistence type="predicted"/>
<dbReference type="AlphaFoldDB" id="A0AAD1M8T3"/>
<gene>
    <name evidence="1" type="ORF">MMOR_47650</name>
</gene>
<dbReference type="EMBL" id="AP022560">
    <property type="protein sequence ID" value="BBX03829.1"/>
    <property type="molecule type" value="Genomic_DNA"/>
</dbReference>
<reference evidence="1 2" key="1">
    <citation type="journal article" date="2019" name="Emerg. Microbes Infect.">
        <title>Comprehensive subspecies identification of 175 nontuberculous mycobacteria species based on 7547 genomic profiles.</title>
        <authorList>
            <person name="Matsumoto Y."/>
            <person name="Kinjo T."/>
            <person name="Motooka D."/>
            <person name="Nabeya D."/>
            <person name="Jung N."/>
            <person name="Uechi K."/>
            <person name="Horii T."/>
            <person name="Iida T."/>
            <person name="Fujita J."/>
            <person name="Nakamura S."/>
        </authorList>
    </citation>
    <scope>NUCLEOTIDE SEQUENCE [LARGE SCALE GENOMIC DNA]</scope>
    <source>
        <strain evidence="1 2">JCM 6375</strain>
    </source>
</reference>
<name>A0AAD1M8T3_9MYCO</name>
<accession>A0AAD1M8T3</accession>
<sequence>MLADPRLVEPEFVHRGDQLEVSLESERRILSDRVEGRHEVSESHPPILDRVPRLSVNFRCGAAKPVRAFEPRRPQ</sequence>